<evidence type="ECO:0000313" key="2">
    <source>
        <dbReference type="Proteomes" id="UP001055115"/>
    </source>
</evidence>
<proteinExistence type="predicted"/>
<reference evidence="1 2" key="1">
    <citation type="submission" date="2022-03" db="EMBL/GenBank/DDBJ databases">
        <title>Genome data of Colletotrichum spp.</title>
        <authorList>
            <person name="Utami Y.D."/>
            <person name="Hiruma K."/>
        </authorList>
    </citation>
    <scope>NUCLEOTIDE SEQUENCE [LARGE SCALE GENOMIC DNA]</scope>
    <source>
        <strain evidence="1 2">MAFF 239500</strain>
    </source>
</reference>
<name>A0AA37P6P2_9PEZI</name>
<keyword evidence="2" id="KW-1185">Reference proteome</keyword>
<organism evidence="1 2">
    <name type="scientific">Colletotrichum spaethianum</name>
    <dbReference type="NCBI Taxonomy" id="700344"/>
    <lineage>
        <taxon>Eukaryota</taxon>
        <taxon>Fungi</taxon>
        <taxon>Dikarya</taxon>
        <taxon>Ascomycota</taxon>
        <taxon>Pezizomycotina</taxon>
        <taxon>Sordariomycetes</taxon>
        <taxon>Hypocreomycetidae</taxon>
        <taxon>Glomerellales</taxon>
        <taxon>Glomerellaceae</taxon>
        <taxon>Colletotrichum</taxon>
        <taxon>Colletotrichum spaethianum species complex</taxon>
    </lineage>
</organism>
<dbReference type="GeneID" id="73327939"/>
<dbReference type="AlphaFoldDB" id="A0AA37P6P2"/>
<comment type="caution">
    <text evidence="1">The sequence shown here is derived from an EMBL/GenBank/DDBJ whole genome shotgun (WGS) entry which is preliminary data.</text>
</comment>
<gene>
    <name evidence="1" type="ORF">ColSpa_07137</name>
</gene>
<accession>A0AA37P6P2</accession>
<protein>
    <submittedName>
        <fullName evidence="1">Uncharacterized protein</fullName>
    </submittedName>
</protein>
<evidence type="ECO:0000313" key="1">
    <source>
        <dbReference type="EMBL" id="GKT46956.1"/>
    </source>
</evidence>
<dbReference type="RefSeq" id="XP_049129306.1">
    <property type="nucleotide sequence ID" value="XM_049273349.1"/>
</dbReference>
<dbReference type="Proteomes" id="UP001055115">
    <property type="component" value="Unassembled WGS sequence"/>
</dbReference>
<sequence length="62" mass="6588">MSAVILRPEVSSHIVHVDRPGHKLGEERLLGLEEVEDDDAVATSTVNVGDVGTMEVHVGLDG</sequence>
<dbReference type="EMBL" id="BQXU01000018">
    <property type="protein sequence ID" value="GKT46956.1"/>
    <property type="molecule type" value="Genomic_DNA"/>
</dbReference>